<dbReference type="EMBL" id="AYGX02000177">
    <property type="protein sequence ID" value="KRO22281.1"/>
    <property type="molecule type" value="Genomic_DNA"/>
</dbReference>
<comment type="similarity">
    <text evidence="1">Belongs to the UPF0637 family.</text>
</comment>
<proteinExistence type="inferred from homology"/>
<accession>A0A0R2N8X3</accession>
<dbReference type="SUPFAM" id="SSF142913">
    <property type="entry name" value="YktB/PF0168-like"/>
    <property type="match status" value="1"/>
</dbReference>
<dbReference type="PIRSF" id="PIRSF021332">
    <property type="entry name" value="DUF1054"/>
    <property type="match status" value="1"/>
</dbReference>
<dbReference type="Pfam" id="PF06335">
    <property type="entry name" value="DUF1054"/>
    <property type="match status" value="1"/>
</dbReference>
<evidence type="ECO:0000313" key="2">
    <source>
        <dbReference type="EMBL" id="KRO22281.1"/>
    </source>
</evidence>
<evidence type="ECO:0000313" key="3">
    <source>
        <dbReference type="Proteomes" id="UP000050920"/>
    </source>
</evidence>
<dbReference type="AlphaFoldDB" id="A0A0R2N8X3"/>
<comment type="caution">
    <text evidence="2">The sequence shown here is derived from an EMBL/GenBank/DDBJ whole genome shotgun (WGS) entry which is preliminary data.</text>
</comment>
<dbReference type="Proteomes" id="UP000050920">
    <property type="component" value="Unassembled WGS sequence"/>
</dbReference>
<protein>
    <recommendedName>
        <fullName evidence="1">UPF0637 protein DY78_GL002118</fullName>
    </recommendedName>
</protein>
<evidence type="ECO:0000256" key="1">
    <source>
        <dbReference type="HAMAP-Rule" id="MF_01851"/>
    </source>
</evidence>
<dbReference type="InterPro" id="IPR009403">
    <property type="entry name" value="UPF0637"/>
</dbReference>
<organism evidence="2 3">
    <name type="scientific">Lactiplantibacillus fabifermentans DSM 21115</name>
    <dbReference type="NCBI Taxonomy" id="1413187"/>
    <lineage>
        <taxon>Bacteria</taxon>
        <taxon>Bacillati</taxon>
        <taxon>Bacillota</taxon>
        <taxon>Bacilli</taxon>
        <taxon>Lactobacillales</taxon>
        <taxon>Lactobacillaceae</taxon>
        <taxon>Lactiplantibacillus</taxon>
    </lineage>
</organism>
<dbReference type="InterPro" id="IPR053707">
    <property type="entry name" value="UPF0637_domain_sf"/>
</dbReference>
<reference evidence="2 3" key="1">
    <citation type="journal article" date="2015" name="Genome Announc.">
        <title>Expanding the biotechnology potential of lactobacilli through comparative genomics of 213 strains and associated genera.</title>
        <authorList>
            <person name="Sun Z."/>
            <person name="Harris H.M."/>
            <person name="McCann A."/>
            <person name="Guo C."/>
            <person name="Argimon S."/>
            <person name="Zhang W."/>
            <person name="Yang X."/>
            <person name="Jeffery I.B."/>
            <person name="Cooney J.C."/>
            <person name="Kagawa T.F."/>
            <person name="Liu W."/>
            <person name="Song Y."/>
            <person name="Salvetti E."/>
            <person name="Wrobel A."/>
            <person name="Rasinkangas P."/>
            <person name="Parkhill J."/>
            <person name="Rea M.C."/>
            <person name="O'Sullivan O."/>
            <person name="Ritari J."/>
            <person name="Douillard F.P."/>
            <person name="Paul Ross R."/>
            <person name="Yang R."/>
            <person name="Briner A.E."/>
            <person name="Felis G.E."/>
            <person name="de Vos W.M."/>
            <person name="Barrangou R."/>
            <person name="Klaenhammer T.R."/>
            <person name="Caufield P.W."/>
            <person name="Cui Y."/>
            <person name="Zhang H."/>
            <person name="O'Toole P.W."/>
        </authorList>
    </citation>
    <scope>NUCLEOTIDE SEQUENCE [LARGE SCALE GENOMIC DNA]</scope>
    <source>
        <strain evidence="2 3">DSM 21115</strain>
    </source>
</reference>
<keyword evidence="3" id="KW-1185">Reference proteome</keyword>
<gene>
    <name evidence="2" type="ORF">DY78_GL002118</name>
</gene>
<name>A0A0R2N8X3_9LACO</name>
<sequence>MRFSLIALVVLKVNSSYTEFEEVIMLKRVVTRMFTKSDFEIFDEPTLPGRMNLIKTVIDPKFEAITPTVLATLATASGDDAVFYPHIAKHLRRFKNPPVDTWVAFSENKRSYKALPHFELGFWPERLFIYFDILDESKASVQAGVTAEQLATALAKLPSDYLISNDHSSAKMNPATAANIAAAVKKFGQYKHSELVLGRAIEPDSDLLRDEAAQHAYINETFTTLMPIYQALTKHLALH</sequence>
<dbReference type="Gene3D" id="3.30.930.20">
    <property type="entry name" value="Protein of unknown function DUF1054"/>
    <property type="match status" value="1"/>
</dbReference>
<dbReference type="HAMAP" id="MF_01851">
    <property type="entry name" value="UPF0637"/>
    <property type="match status" value="1"/>
</dbReference>